<evidence type="ECO:0000256" key="2">
    <source>
        <dbReference type="ARBA" id="ARBA00022679"/>
    </source>
</evidence>
<dbReference type="AlphaFoldDB" id="A0A5C5WQW8"/>
<name>A0A5C5WQW8_9BACT</name>
<dbReference type="GO" id="GO:0008757">
    <property type="term" value="F:S-adenosylmethionine-dependent methyltransferase activity"/>
    <property type="evidence" value="ECO:0007669"/>
    <property type="project" value="TreeGrafter"/>
</dbReference>
<proteinExistence type="predicted"/>
<evidence type="ECO:0000256" key="3">
    <source>
        <dbReference type="ARBA" id="ARBA00022691"/>
    </source>
</evidence>
<sequence length="227" mass="24074">MTDSPSHHSEIDSVLSKLLLATSNSAIDFDSIIDANHKAGLPAIDVSPLQGKLLQLLVQISAAKRVLEIGTLGGYSTAWMATGLPEGGRVTTVEVNATHAGVAASNLKEAGLADRVTLRLGQAAKILDEMINDDVDPFDFVFIDADKPSGVTYFEAAMKLTRPGSVVVCDNVVRSGQILDLETDDPDVIGTQQLLRRIADEPRVCATAIQTVGQKGHDGFAIVRVNS</sequence>
<dbReference type="PANTHER" id="PTHR10509">
    <property type="entry name" value="O-METHYLTRANSFERASE-RELATED"/>
    <property type="match status" value="1"/>
</dbReference>
<dbReference type="RefSeq" id="WP_146513528.1">
    <property type="nucleotide sequence ID" value="NZ_SJPI01000001.1"/>
</dbReference>
<dbReference type="SUPFAM" id="SSF53335">
    <property type="entry name" value="S-adenosyl-L-methionine-dependent methyltransferases"/>
    <property type="match status" value="1"/>
</dbReference>
<dbReference type="Gene3D" id="3.40.50.150">
    <property type="entry name" value="Vaccinia Virus protein VP39"/>
    <property type="match status" value="1"/>
</dbReference>
<dbReference type="PROSITE" id="PS51682">
    <property type="entry name" value="SAM_OMT_I"/>
    <property type="match status" value="1"/>
</dbReference>
<evidence type="ECO:0000313" key="5">
    <source>
        <dbReference type="Proteomes" id="UP000316598"/>
    </source>
</evidence>
<gene>
    <name evidence="4" type="ORF">Pla22_09120</name>
</gene>
<dbReference type="EC" id="2.1.1.-" evidence="4"/>
<dbReference type="InterPro" id="IPR050362">
    <property type="entry name" value="Cation-dep_OMT"/>
</dbReference>
<comment type="caution">
    <text evidence="4">The sequence shown here is derived from an EMBL/GenBank/DDBJ whole genome shotgun (WGS) entry which is preliminary data.</text>
</comment>
<dbReference type="OrthoDB" id="9799672at2"/>
<accession>A0A5C5WQW8</accession>
<dbReference type="InterPro" id="IPR029063">
    <property type="entry name" value="SAM-dependent_MTases_sf"/>
</dbReference>
<dbReference type="GO" id="GO:0008171">
    <property type="term" value="F:O-methyltransferase activity"/>
    <property type="evidence" value="ECO:0007669"/>
    <property type="project" value="InterPro"/>
</dbReference>
<keyword evidence="5" id="KW-1185">Reference proteome</keyword>
<reference evidence="4 5" key="1">
    <citation type="submission" date="2019-02" db="EMBL/GenBank/DDBJ databases">
        <title>Deep-cultivation of Planctomycetes and their phenomic and genomic characterization uncovers novel biology.</title>
        <authorList>
            <person name="Wiegand S."/>
            <person name="Jogler M."/>
            <person name="Boedeker C."/>
            <person name="Pinto D."/>
            <person name="Vollmers J."/>
            <person name="Rivas-Marin E."/>
            <person name="Kohn T."/>
            <person name="Peeters S.H."/>
            <person name="Heuer A."/>
            <person name="Rast P."/>
            <person name="Oberbeckmann S."/>
            <person name="Bunk B."/>
            <person name="Jeske O."/>
            <person name="Meyerdierks A."/>
            <person name="Storesund J.E."/>
            <person name="Kallscheuer N."/>
            <person name="Luecker S."/>
            <person name="Lage O.M."/>
            <person name="Pohl T."/>
            <person name="Merkel B.J."/>
            <person name="Hornburger P."/>
            <person name="Mueller R.-W."/>
            <person name="Bruemmer F."/>
            <person name="Labrenz M."/>
            <person name="Spormann A.M."/>
            <person name="Op Den Camp H."/>
            <person name="Overmann J."/>
            <person name="Amann R."/>
            <person name="Jetten M.S.M."/>
            <person name="Mascher T."/>
            <person name="Medema M.H."/>
            <person name="Devos D.P."/>
            <person name="Kaster A.-K."/>
            <person name="Ovreas L."/>
            <person name="Rohde M."/>
            <person name="Galperin M.Y."/>
            <person name="Jogler C."/>
        </authorList>
    </citation>
    <scope>NUCLEOTIDE SEQUENCE [LARGE SCALE GENOMIC DNA]</scope>
    <source>
        <strain evidence="4 5">Pla22</strain>
    </source>
</reference>
<keyword evidence="2 4" id="KW-0808">Transferase</keyword>
<dbReference type="Proteomes" id="UP000316598">
    <property type="component" value="Unassembled WGS sequence"/>
</dbReference>
<organism evidence="4 5">
    <name type="scientific">Rubripirellula amarantea</name>
    <dbReference type="NCBI Taxonomy" id="2527999"/>
    <lineage>
        <taxon>Bacteria</taxon>
        <taxon>Pseudomonadati</taxon>
        <taxon>Planctomycetota</taxon>
        <taxon>Planctomycetia</taxon>
        <taxon>Pirellulales</taxon>
        <taxon>Pirellulaceae</taxon>
        <taxon>Rubripirellula</taxon>
    </lineage>
</organism>
<keyword evidence="1 4" id="KW-0489">Methyltransferase</keyword>
<evidence type="ECO:0000256" key="1">
    <source>
        <dbReference type="ARBA" id="ARBA00022603"/>
    </source>
</evidence>
<dbReference type="GO" id="GO:0032259">
    <property type="term" value="P:methylation"/>
    <property type="evidence" value="ECO:0007669"/>
    <property type="project" value="UniProtKB-KW"/>
</dbReference>
<protein>
    <submittedName>
        <fullName evidence="4">Putative O-methyltransferase</fullName>
        <ecNumber evidence="4">2.1.1.-</ecNumber>
    </submittedName>
</protein>
<dbReference type="InterPro" id="IPR002935">
    <property type="entry name" value="SAM_O-MeTrfase"/>
</dbReference>
<keyword evidence="3" id="KW-0949">S-adenosyl-L-methionine</keyword>
<dbReference type="PANTHER" id="PTHR10509:SF14">
    <property type="entry name" value="CAFFEOYL-COA O-METHYLTRANSFERASE 3-RELATED"/>
    <property type="match status" value="1"/>
</dbReference>
<dbReference type="EMBL" id="SJPI01000001">
    <property type="protein sequence ID" value="TWT53284.1"/>
    <property type="molecule type" value="Genomic_DNA"/>
</dbReference>
<evidence type="ECO:0000313" key="4">
    <source>
        <dbReference type="EMBL" id="TWT53284.1"/>
    </source>
</evidence>
<dbReference type="Pfam" id="PF01596">
    <property type="entry name" value="Methyltransf_3"/>
    <property type="match status" value="1"/>
</dbReference>
<dbReference type="CDD" id="cd02440">
    <property type="entry name" value="AdoMet_MTases"/>
    <property type="match status" value="1"/>
</dbReference>